<dbReference type="Proteomes" id="UP000031561">
    <property type="component" value="Unassembled WGS sequence"/>
</dbReference>
<protein>
    <submittedName>
        <fullName evidence="5">Metalloregulator ArsR/SmtB family transcription factor</fullName>
    </submittedName>
</protein>
<evidence type="ECO:0000259" key="4">
    <source>
        <dbReference type="PROSITE" id="PS50987"/>
    </source>
</evidence>
<dbReference type="CDD" id="cd00090">
    <property type="entry name" value="HTH_ARSR"/>
    <property type="match status" value="1"/>
</dbReference>
<gene>
    <name evidence="5" type="ORF">QQ91_0006350</name>
</gene>
<sequence length="119" mass="13737">MNRLPSPPKGQNYFEEAAFRHLAERFKLLGEPSRLQILAALCQQERKVSDICEYTGLQQANVSRHLSILKIANIVACRKVGICHYYRIIDQDLLALCHQSFANCEHLKGQNLQWEDRDV</sequence>
<dbReference type="PANTHER" id="PTHR33154:SF33">
    <property type="entry name" value="TRANSCRIPTIONAL REPRESSOR SDPR"/>
    <property type="match status" value="1"/>
</dbReference>
<name>A0ABD4T0Z5_9CYAN</name>
<dbReference type="RefSeq" id="WP_166281192.1">
    <property type="nucleotide sequence ID" value="NZ_JTHE03000039.1"/>
</dbReference>
<proteinExistence type="predicted"/>
<comment type="caution">
    <text evidence="5">The sequence shown here is derived from an EMBL/GenBank/DDBJ whole genome shotgun (WGS) entry which is preliminary data.</text>
</comment>
<keyword evidence="3" id="KW-0804">Transcription</keyword>
<dbReference type="Pfam" id="PF01022">
    <property type="entry name" value="HTH_5"/>
    <property type="match status" value="1"/>
</dbReference>
<dbReference type="PANTHER" id="PTHR33154">
    <property type="entry name" value="TRANSCRIPTIONAL REGULATOR, ARSR FAMILY"/>
    <property type="match status" value="1"/>
</dbReference>
<evidence type="ECO:0000256" key="2">
    <source>
        <dbReference type="ARBA" id="ARBA00023125"/>
    </source>
</evidence>
<dbReference type="EMBL" id="JTHE03000039">
    <property type="protein sequence ID" value="MCM1982446.1"/>
    <property type="molecule type" value="Genomic_DNA"/>
</dbReference>
<evidence type="ECO:0000256" key="3">
    <source>
        <dbReference type="ARBA" id="ARBA00023163"/>
    </source>
</evidence>
<dbReference type="InterPro" id="IPR001845">
    <property type="entry name" value="HTH_ArsR_DNA-bd_dom"/>
</dbReference>
<dbReference type="NCBIfam" id="NF033788">
    <property type="entry name" value="HTH_metalloreg"/>
    <property type="match status" value="1"/>
</dbReference>
<reference evidence="5 6" key="1">
    <citation type="journal article" date="2015" name="Genome Announc.">
        <title>Draft Genome Sequence of Filamentous Marine Cyanobacterium Lyngbya confervoides Strain BDU141951.</title>
        <authorList>
            <person name="Chandrababunaidu M.M."/>
            <person name="Sen D."/>
            <person name="Tripathy S."/>
        </authorList>
    </citation>
    <scope>NUCLEOTIDE SEQUENCE [LARGE SCALE GENOMIC DNA]</scope>
    <source>
        <strain evidence="5 6">BDU141951</strain>
    </source>
</reference>
<keyword evidence="1" id="KW-0805">Transcription regulation</keyword>
<evidence type="ECO:0000256" key="1">
    <source>
        <dbReference type="ARBA" id="ARBA00023015"/>
    </source>
</evidence>
<keyword evidence="6" id="KW-1185">Reference proteome</keyword>
<dbReference type="SUPFAM" id="SSF46785">
    <property type="entry name" value="Winged helix' DNA-binding domain"/>
    <property type="match status" value="1"/>
</dbReference>
<dbReference type="Gene3D" id="1.10.10.10">
    <property type="entry name" value="Winged helix-like DNA-binding domain superfamily/Winged helix DNA-binding domain"/>
    <property type="match status" value="1"/>
</dbReference>
<dbReference type="PRINTS" id="PR00778">
    <property type="entry name" value="HTHARSR"/>
</dbReference>
<dbReference type="InterPro" id="IPR036388">
    <property type="entry name" value="WH-like_DNA-bd_sf"/>
</dbReference>
<accession>A0ABD4T0Z5</accession>
<evidence type="ECO:0000313" key="5">
    <source>
        <dbReference type="EMBL" id="MCM1982446.1"/>
    </source>
</evidence>
<evidence type="ECO:0000313" key="6">
    <source>
        <dbReference type="Proteomes" id="UP000031561"/>
    </source>
</evidence>
<dbReference type="InterPro" id="IPR036390">
    <property type="entry name" value="WH_DNA-bd_sf"/>
</dbReference>
<feature type="domain" description="HTH arsR-type" evidence="4">
    <location>
        <begin position="14"/>
        <end position="108"/>
    </location>
</feature>
<organism evidence="5 6">
    <name type="scientific">Lyngbya confervoides BDU141951</name>
    <dbReference type="NCBI Taxonomy" id="1574623"/>
    <lineage>
        <taxon>Bacteria</taxon>
        <taxon>Bacillati</taxon>
        <taxon>Cyanobacteriota</taxon>
        <taxon>Cyanophyceae</taxon>
        <taxon>Oscillatoriophycideae</taxon>
        <taxon>Oscillatoriales</taxon>
        <taxon>Microcoleaceae</taxon>
        <taxon>Lyngbya</taxon>
    </lineage>
</organism>
<dbReference type="InterPro" id="IPR051081">
    <property type="entry name" value="HTH_MetalResp_TranReg"/>
</dbReference>
<keyword evidence="2" id="KW-0238">DNA-binding</keyword>
<dbReference type="AlphaFoldDB" id="A0ABD4T0Z5"/>
<dbReference type="SMART" id="SM00418">
    <property type="entry name" value="HTH_ARSR"/>
    <property type="match status" value="1"/>
</dbReference>
<dbReference type="InterPro" id="IPR011991">
    <property type="entry name" value="ArsR-like_HTH"/>
</dbReference>
<dbReference type="GO" id="GO:0003677">
    <property type="term" value="F:DNA binding"/>
    <property type="evidence" value="ECO:0007669"/>
    <property type="project" value="UniProtKB-KW"/>
</dbReference>
<dbReference type="PROSITE" id="PS50987">
    <property type="entry name" value="HTH_ARSR_2"/>
    <property type="match status" value="1"/>
</dbReference>